<reference evidence="1 2" key="1">
    <citation type="submission" date="2016-07" db="EMBL/GenBank/DDBJ databases">
        <title>Pervasive Adenine N6-methylation of Active Genes in Fungi.</title>
        <authorList>
            <consortium name="DOE Joint Genome Institute"/>
            <person name="Mondo S.J."/>
            <person name="Dannebaum R.O."/>
            <person name="Kuo R.C."/>
            <person name="Labutti K."/>
            <person name="Haridas S."/>
            <person name="Kuo A."/>
            <person name="Salamov A."/>
            <person name="Ahrendt S.R."/>
            <person name="Lipzen A."/>
            <person name="Sullivan W."/>
            <person name="Andreopoulos W.B."/>
            <person name="Clum A."/>
            <person name="Lindquist E."/>
            <person name="Daum C."/>
            <person name="Ramamoorthy G.K."/>
            <person name="Gryganskyi A."/>
            <person name="Culley D."/>
            <person name="Magnuson J.K."/>
            <person name="James T.Y."/>
            <person name="O'Malley M.A."/>
            <person name="Stajich J.E."/>
            <person name="Spatafora J.W."/>
            <person name="Visel A."/>
            <person name="Grigoriev I.V."/>
        </authorList>
    </citation>
    <scope>NUCLEOTIDE SEQUENCE [LARGE SCALE GENOMIC DNA]</scope>
    <source>
        <strain evidence="1 2">ATCC 12442</strain>
    </source>
</reference>
<protein>
    <submittedName>
        <fullName evidence="1">Uncharacterized protein</fullName>
    </submittedName>
</protein>
<comment type="caution">
    <text evidence="1">The sequence shown here is derived from an EMBL/GenBank/DDBJ whole genome shotgun (WGS) entry which is preliminary data.</text>
</comment>
<gene>
    <name evidence="1" type="ORF">DL89DRAFT_302405</name>
</gene>
<sequence>MQNHAQPHQLQRAAKEMLRYPCKVCIVCLTVPTSCPRRRYNCAIRSSFSLETKNVCAGASNCLLKPACSRGHMIQKQVRKSLGHLSSSICARSALSRSTYVLWNCELDPSVEHSSISFSNSPVSLLWCPVLRNMSTRRLVLACISACVARVAPSSSRANANVLTSSCGMNCGPIWFSAMKKHTIACCRICAISNPVRCRTTNCMAPMNTGVVLPVIISSSSTANAPIARYRQYMPLTPNRNTCRMTFPKTNAPYTPSRLGTAASR</sequence>
<dbReference type="AlphaFoldDB" id="A0A1Y1VSR5"/>
<keyword evidence="2" id="KW-1185">Reference proteome</keyword>
<accession>A0A1Y1VSR5</accession>
<dbReference type="EMBL" id="MCFD01000104">
    <property type="protein sequence ID" value="ORX64317.1"/>
    <property type="molecule type" value="Genomic_DNA"/>
</dbReference>
<name>A0A1Y1VSR5_9FUNG</name>
<organism evidence="1 2">
    <name type="scientific">Linderina pennispora</name>
    <dbReference type="NCBI Taxonomy" id="61395"/>
    <lineage>
        <taxon>Eukaryota</taxon>
        <taxon>Fungi</taxon>
        <taxon>Fungi incertae sedis</taxon>
        <taxon>Zoopagomycota</taxon>
        <taxon>Kickxellomycotina</taxon>
        <taxon>Kickxellomycetes</taxon>
        <taxon>Kickxellales</taxon>
        <taxon>Kickxellaceae</taxon>
        <taxon>Linderina</taxon>
    </lineage>
</organism>
<dbReference type="GeneID" id="63807499"/>
<evidence type="ECO:0000313" key="2">
    <source>
        <dbReference type="Proteomes" id="UP000193922"/>
    </source>
</evidence>
<evidence type="ECO:0000313" key="1">
    <source>
        <dbReference type="EMBL" id="ORX64317.1"/>
    </source>
</evidence>
<dbReference type="RefSeq" id="XP_040739232.1">
    <property type="nucleotide sequence ID" value="XM_040890851.1"/>
</dbReference>
<dbReference type="Proteomes" id="UP000193922">
    <property type="component" value="Unassembled WGS sequence"/>
</dbReference>
<proteinExistence type="predicted"/>